<name>A0A7M7NPM1_STRPU</name>
<dbReference type="GeneID" id="105443096"/>
<protein>
    <recommendedName>
        <fullName evidence="6">Protein kinase domain-containing protein</fullName>
    </recommendedName>
</protein>
<dbReference type="RefSeq" id="XP_030839368.1">
    <property type="nucleotide sequence ID" value="XM_030983508.1"/>
</dbReference>
<feature type="compositionally biased region" description="Acidic residues" evidence="4">
    <location>
        <begin position="688"/>
        <end position="697"/>
    </location>
</feature>
<evidence type="ECO:0000256" key="5">
    <source>
        <dbReference type="SAM" id="SignalP"/>
    </source>
</evidence>
<feature type="compositionally biased region" description="Acidic residues" evidence="4">
    <location>
        <begin position="602"/>
        <end position="619"/>
    </location>
</feature>
<dbReference type="PROSITE" id="PS00108">
    <property type="entry name" value="PROTEIN_KINASE_ST"/>
    <property type="match status" value="1"/>
</dbReference>
<evidence type="ECO:0000313" key="7">
    <source>
        <dbReference type="EnsemblMetazoa" id="XP_030839368"/>
    </source>
</evidence>
<dbReference type="InParanoid" id="A0A7M7NPM1"/>
<keyword evidence="2 3" id="KW-0067">ATP-binding</keyword>
<proteinExistence type="predicted"/>
<dbReference type="InterPro" id="IPR017441">
    <property type="entry name" value="Protein_kinase_ATP_BS"/>
</dbReference>
<reference evidence="8" key="1">
    <citation type="submission" date="2015-02" db="EMBL/GenBank/DDBJ databases">
        <title>Genome sequencing for Strongylocentrotus purpuratus.</title>
        <authorList>
            <person name="Murali S."/>
            <person name="Liu Y."/>
            <person name="Vee V."/>
            <person name="English A."/>
            <person name="Wang M."/>
            <person name="Skinner E."/>
            <person name="Han Y."/>
            <person name="Muzny D.M."/>
            <person name="Worley K.C."/>
            <person name="Gibbs R.A."/>
        </authorList>
    </citation>
    <scope>NUCLEOTIDE SEQUENCE</scope>
</reference>
<feature type="signal peptide" evidence="5">
    <location>
        <begin position="1"/>
        <end position="16"/>
    </location>
</feature>
<evidence type="ECO:0000256" key="1">
    <source>
        <dbReference type="ARBA" id="ARBA00022741"/>
    </source>
</evidence>
<dbReference type="GO" id="GO:0005524">
    <property type="term" value="F:ATP binding"/>
    <property type="evidence" value="ECO:0007669"/>
    <property type="project" value="UniProtKB-UniRule"/>
</dbReference>
<dbReference type="Proteomes" id="UP000007110">
    <property type="component" value="Unassembled WGS sequence"/>
</dbReference>
<feature type="compositionally biased region" description="Acidic residues" evidence="4">
    <location>
        <begin position="539"/>
        <end position="555"/>
    </location>
</feature>
<reference evidence="7" key="2">
    <citation type="submission" date="2021-01" db="UniProtKB">
        <authorList>
            <consortium name="EnsemblMetazoa"/>
        </authorList>
    </citation>
    <scope>IDENTIFICATION</scope>
</reference>
<evidence type="ECO:0000256" key="4">
    <source>
        <dbReference type="SAM" id="MobiDB-lite"/>
    </source>
</evidence>
<dbReference type="OrthoDB" id="5969311at2759"/>
<evidence type="ECO:0000259" key="6">
    <source>
        <dbReference type="PROSITE" id="PS50011"/>
    </source>
</evidence>
<keyword evidence="1 3" id="KW-0547">Nucleotide-binding</keyword>
<evidence type="ECO:0000313" key="8">
    <source>
        <dbReference type="Proteomes" id="UP000007110"/>
    </source>
</evidence>
<dbReference type="SUPFAM" id="SSF56112">
    <property type="entry name" value="Protein kinase-like (PK-like)"/>
    <property type="match status" value="1"/>
</dbReference>
<dbReference type="PANTHER" id="PTHR44329:SF298">
    <property type="entry name" value="MIXED LINEAGE KINASE DOMAIN-LIKE PROTEIN"/>
    <property type="match status" value="1"/>
</dbReference>
<feature type="domain" description="Protein kinase" evidence="6">
    <location>
        <begin position="213"/>
        <end position="510"/>
    </location>
</feature>
<dbReference type="InterPro" id="IPR008271">
    <property type="entry name" value="Ser/Thr_kinase_AS"/>
</dbReference>
<feature type="compositionally biased region" description="Acidic residues" evidence="4">
    <location>
        <begin position="488"/>
        <end position="520"/>
    </location>
</feature>
<dbReference type="FunFam" id="1.10.510.10:FF:001632">
    <property type="entry name" value="Uncharacterized protein"/>
    <property type="match status" value="1"/>
</dbReference>
<dbReference type="KEGG" id="spu:105443096"/>
<feature type="compositionally biased region" description="Acidic residues" evidence="4">
    <location>
        <begin position="659"/>
        <end position="678"/>
    </location>
</feature>
<dbReference type="InterPro" id="IPR051681">
    <property type="entry name" value="Ser/Thr_Kinases-Pseudokinases"/>
</dbReference>
<keyword evidence="8" id="KW-1185">Reference proteome</keyword>
<sequence length="697" mass="77573">MGIFLKLLVFAASVYSSLQKDKAILERQIIKLKDGSEAANRMVKEMSQKNKEMANGRKEAEREKKQAEGEKAKAEREKVKAEKEKVKAEKLMKEMEKKMKLEERKRGYVERLNQVLLEKLCHMQQDIAQKTDDIAQKTDDIALNTQIIALKNEQISQLKGINDKLQEITDLRLMREAKTNVDRVVIACLNFVSPQELAIQDLMSFNHSSASGQTILEFVGKGGYGEVMLGRLNGEKDPVAIKRALVKQNLTAELEESDRKRRNVRYEKEAQAGLVMSTSPYFPRFLGTVMINGDHCLVTEFIGDKIQGKSYVLYDAIIPRKGCDPEPDVQKWNLVAIGEDIIRGVMALHGRSLLHNDIKDDNVLLEYRKNRWVAVIIDLGMVSIATYPYFSGSNGSMSTHAKGYFIHTAPEVLKGCATSVASDVYSVGIILDCIGGFIKDDSLRTLGDMCCKEDPKDRPGDMEEMLPGVVHIKEKHMTVARLAGELLEADTEEEQESEEEEEERGDEDFLTDLSEAEEAEGEKKEGDAEVEDERRQEGLEEEVWEEGQVEEEGDDAWLLHNEGEEPNGEEVQRGAEGEADAEVVEDVAEEDRGEAKRHQEVVDEAEEEGREEGNEAGDGEAEHGDAGQGVAGEEALQGLAMRNDEGMDLAVEALHPNAEEAEQGGEELMLEDGEEGANEEGGGRNDGEVIEEDDGIG</sequence>
<dbReference type="InterPro" id="IPR011009">
    <property type="entry name" value="Kinase-like_dom_sf"/>
</dbReference>
<dbReference type="PANTHER" id="PTHR44329">
    <property type="entry name" value="SERINE/THREONINE-PROTEIN KINASE TNNI3K-RELATED"/>
    <property type="match status" value="1"/>
</dbReference>
<feature type="region of interest" description="Disordered" evidence="4">
    <location>
        <begin position="47"/>
        <end position="79"/>
    </location>
</feature>
<dbReference type="PROSITE" id="PS50011">
    <property type="entry name" value="PROTEIN_KINASE_DOM"/>
    <property type="match status" value="1"/>
</dbReference>
<accession>A0A7M7NPM1</accession>
<dbReference type="InterPro" id="IPR000719">
    <property type="entry name" value="Prot_kinase_dom"/>
</dbReference>
<dbReference type="Pfam" id="PF00069">
    <property type="entry name" value="Pkinase"/>
    <property type="match status" value="1"/>
</dbReference>
<feature type="compositionally biased region" description="Basic and acidic residues" evidence="4">
    <location>
        <begin position="521"/>
        <end position="538"/>
    </location>
</feature>
<organism evidence="7 8">
    <name type="scientific">Strongylocentrotus purpuratus</name>
    <name type="common">Purple sea urchin</name>
    <dbReference type="NCBI Taxonomy" id="7668"/>
    <lineage>
        <taxon>Eukaryota</taxon>
        <taxon>Metazoa</taxon>
        <taxon>Echinodermata</taxon>
        <taxon>Eleutherozoa</taxon>
        <taxon>Echinozoa</taxon>
        <taxon>Echinoidea</taxon>
        <taxon>Euechinoidea</taxon>
        <taxon>Echinacea</taxon>
        <taxon>Camarodonta</taxon>
        <taxon>Echinidea</taxon>
        <taxon>Strongylocentrotidae</taxon>
        <taxon>Strongylocentrotus</taxon>
    </lineage>
</organism>
<dbReference type="SMART" id="SM00220">
    <property type="entry name" value="S_TKc"/>
    <property type="match status" value="1"/>
</dbReference>
<dbReference type="GO" id="GO:0004672">
    <property type="term" value="F:protein kinase activity"/>
    <property type="evidence" value="ECO:0007669"/>
    <property type="project" value="InterPro"/>
</dbReference>
<feature type="binding site" evidence="3">
    <location>
        <position position="242"/>
    </location>
    <ligand>
        <name>ATP</name>
        <dbReference type="ChEBI" id="CHEBI:30616"/>
    </ligand>
</feature>
<evidence type="ECO:0000256" key="2">
    <source>
        <dbReference type="ARBA" id="ARBA00022840"/>
    </source>
</evidence>
<feature type="compositionally biased region" description="Acidic residues" evidence="4">
    <location>
        <begin position="577"/>
        <end position="592"/>
    </location>
</feature>
<dbReference type="PROSITE" id="PS00107">
    <property type="entry name" value="PROTEIN_KINASE_ATP"/>
    <property type="match status" value="1"/>
</dbReference>
<dbReference type="AlphaFoldDB" id="A0A7M7NPM1"/>
<evidence type="ECO:0000256" key="3">
    <source>
        <dbReference type="PROSITE-ProRule" id="PRU10141"/>
    </source>
</evidence>
<dbReference type="EnsemblMetazoa" id="XM_030983508">
    <property type="protein sequence ID" value="XP_030839368"/>
    <property type="gene ID" value="LOC105443096"/>
</dbReference>
<keyword evidence="5" id="KW-0732">Signal</keyword>
<feature type="region of interest" description="Disordered" evidence="4">
    <location>
        <begin position="488"/>
        <end position="697"/>
    </location>
</feature>
<feature type="chain" id="PRO_5029706724" description="Protein kinase domain-containing protein" evidence="5">
    <location>
        <begin position="17"/>
        <end position="697"/>
    </location>
</feature>
<dbReference type="CDD" id="cd00180">
    <property type="entry name" value="PKc"/>
    <property type="match status" value="1"/>
</dbReference>
<dbReference type="Gene3D" id="1.10.510.10">
    <property type="entry name" value="Transferase(Phosphotransferase) domain 1"/>
    <property type="match status" value="1"/>
</dbReference>